<sequence length="100" mass="12368">MNDLFMYPNCDWWDWSSLSRLMSNKVCEYNWNWTLLLLTKEKVDSILPHGECSNSLSSRDIFFIFKRPFFRRGPSFRKIDFIRSNDFWIWLRRSCEIYLH</sequence>
<evidence type="ECO:0000313" key="1">
    <source>
        <dbReference type="EMBL" id="PON92601.1"/>
    </source>
</evidence>
<comment type="caution">
    <text evidence="1">The sequence shown here is derived from an EMBL/GenBank/DDBJ whole genome shotgun (WGS) entry which is preliminary data.</text>
</comment>
<evidence type="ECO:0000313" key="2">
    <source>
        <dbReference type="Proteomes" id="UP000237000"/>
    </source>
</evidence>
<protein>
    <submittedName>
        <fullName evidence="1">Uncharacterized protein</fullName>
    </submittedName>
</protein>
<reference evidence="2" key="1">
    <citation type="submission" date="2016-06" db="EMBL/GenBank/DDBJ databases">
        <title>Parallel loss of symbiosis genes in relatives of nitrogen-fixing non-legume Parasponia.</title>
        <authorList>
            <person name="Van Velzen R."/>
            <person name="Holmer R."/>
            <person name="Bu F."/>
            <person name="Rutten L."/>
            <person name="Van Zeijl A."/>
            <person name="Liu W."/>
            <person name="Santuari L."/>
            <person name="Cao Q."/>
            <person name="Sharma T."/>
            <person name="Shen D."/>
            <person name="Roswanjaya Y."/>
            <person name="Wardhani T."/>
            <person name="Kalhor M.S."/>
            <person name="Jansen J."/>
            <person name="Van den Hoogen J."/>
            <person name="Gungor B."/>
            <person name="Hartog M."/>
            <person name="Hontelez J."/>
            <person name="Verver J."/>
            <person name="Yang W.-C."/>
            <person name="Schijlen E."/>
            <person name="Repin R."/>
            <person name="Schilthuizen M."/>
            <person name="Schranz E."/>
            <person name="Heidstra R."/>
            <person name="Miyata K."/>
            <person name="Fedorova E."/>
            <person name="Kohlen W."/>
            <person name="Bisseling T."/>
            <person name="Smit S."/>
            <person name="Geurts R."/>
        </authorList>
    </citation>
    <scope>NUCLEOTIDE SEQUENCE [LARGE SCALE GENOMIC DNA]</scope>
    <source>
        <strain evidence="2">cv. RG33-2</strain>
    </source>
</reference>
<keyword evidence="2" id="KW-1185">Reference proteome</keyword>
<dbReference type="EMBL" id="JXTC01000064">
    <property type="protein sequence ID" value="PON92601.1"/>
    <property type="molecule type" value="Genomic_DNA"/>
</dbReference>
<dbReference type="InParanoid" id="A0A2P5F472"/>
<organism evidence="1 2">
    <name type="scientific">Trema orientale</name>
    <name type="common">Charcoal tree</name>
    <name type="synonym">Celtis orientalis</name>
    <dbReference type="NCBI Taxonomy" id="63057"/>
    <lineage>
        <taxon>Eukaryota</taxon>
        <taxon>Viridiplantae</taxon>
        <taxon>Streptophyta</taxon>
        <taxon>Embryophyta</taxon>
        <taxon>Tracheophyta</taxon>
        <taxon>Spermatophyta</taxon>
        <taxon>Magnoliopsida</taxon>
        <taxon>eudicotyledons</taxon>
        <taxon>Gunneridae</taxon>
        <taxon>Pentapetalae</taxon>
        <taxon>rosids</taxon>
        <taxon>fabids</taxon>
        <taxon>Rosales</taxon>
        <taxon>Cannabaceae</taxon>
        <taxon>Trema</taxon>
    </lineage>
</organism>
<accession>A0A2P5F472</accession>
<dbReference type="AlphaFoldDB" id="A0A2P5F472"/>
<name>A0A2P5F472_TREOI</name>
<dbReference type="Proteomes" id="UP000237000">
    <property type="component" value="Unassembled WGS sequence"/>
</dbReference>
<proteinExistence type="predicted"/>
<gene>
    <name evidence="1" type="ORF">TorRG33x02_116950</name>
</gene>